<name>A0A2J6QKB7_9HELO</name>
<dbReference type="OrthoDB" id="3565188at2759"/>
<feature type="compositionally biased region" description="Polar residues" evidence="1">
    <location>
        <begin position="627"/>
        <end position="648"/>
    </location>
</feature>
<organism evidence="2 3">
    <name type="scientific">Hyaloscypha hepaticicola</name>
    <dbReference type="NCBI Taxonomy" id="2082293"/>
    <lineage>
        <taxon>Eukaryota</taxon>
        <taxon>Fungi</taxon>
        <taxon>Dikarya</taxon>
        <taxon>Ascomycota</taxon>
        <taxon>Pezizomycotina</taxon>
        <taxon>Leotiomycetes</taxon>
        <taxon>Helotiales</taxon>
        <taxon>Hyaloscyphaceae</taxon>
        <taxon>Hyaloscypha</taxon>
    </lineage>
</organism>
<feature type="region of interest" description="Disordered" evidence="1">
    <location>
        <begin position="493"/>
        <end position="576"/>
    </location>
</feature>
<evidence type="ECO:0000256" key="1">
    <source>
        <dbReference type="SAM" id="MobiDB-lite"/>
    </source>
</evidence>
<feature type="compositionally biased region" description="Basic residues" evidence="1">
    <location>
        <begin position="512"/>
        <end position="530"/>
    </location>
</feature>
<dbReference type="EMBL" id="KZ613467">
    <property type="protein sequence ID" value="PMD26677.1"/>
    <property type="molecule type" value="Genomic_DNA"/>
</dbReference>
<reference evidence="2 3" key="1">
    <citation type="submission" date="2016-05" db="EMBL/GenBank/DDBJ databases">
        <title>A degradative enzymes factory behind the ericoid mycorrhizal symbiosis.</title>
        <authorList>
            <consortium name="DOE Joint Genome Institute"/>
            <person name="Martino E."/>
            <person name="Morin E."/>
            <person name="Grelet G."/>
            <person name="Kuo A."/>
            <person name="Kohler A."/>
            <person name="Daghino S."/>
            <person name="Barry K."/>
            <person name="Choi C."/>
            <person name="Cichocki N."/>
            <person name="Clum A."/>
            <person name="Copeland A."/>
            <person name="Hainaut M."/>
            <person name="Haridas S."/>
            <person name="Labutti K."/>
            <person name="Lindquist E."/>
            <person name="Lipzen A."/>
            <person name="Khouja H.-R."/>
            <person name="Murat C."/>
            <person name="Ohm R."/>
            <person name="Olson A."/>
            <person name="Spatafora J."/>
            <person name="Veneault-Fourrey C."/>
            <person name="Henrissat B."/>
            <person name="Grigoriev I."/>
            <person name="Martin F."/>
            <person name="Perotto S."/>
        </authorList>
    </citation>
    <scope>NUCLEOTIDE SEQUENCE [LARGE SCALE GENOMIC DNA]</scope>
    <source>
        <strain evidence="2 3">UAMH 7357</strain>
    </source>
</reference>
<feature type="region of interest" description="Disordered" evidence="1">
    <location>
        <begin position="595"/>
        <end position="736"/>
    </location>
</feature>
<feature type="compositionally biased region" description="Basic residues" evidence="1">
    <location>
        <begin position="358"/>
        <end position="371"/>
    </location>
</feature>
<feature type="compositionally biased region" description="Basic residues" evidence="1">
    <location>
        <begin position="601"/>
        <end position="610"/>
    </location>
</feature>
<gene>
    <name evidence="2" type="ORF">NA56DRAFT_744010</name>
</gene>
<evidence type="ECO:0000313" key="3">
    <source>
        <dbReference type="Proteomes" id="UP000235672"/>
    </source>
</evidence>
<dbReference type="Proteomes" id="UP000235672">
    <property type="component" value="Unassembled WGS sequence"/>
</dbReference>
<proteinExistence type="predicted"/>
<sequence length="736" mass="84637">MDQRTPTMTLQMVELWHRTDTVPRLRGPSLERWREKDNNYPAPSYEELKDGSVQFYNGLSGRPCRNLCEFEKDLLKEFYLQQNMPVGSVYDLFQLSNAHWQIPGAQFQGPDAPFEIPSFVELEIWRQKLNTPTLEAWEAFVEACQTKAQKKERDASIKAWMKMMHDMFWHKNRRCRCKGKKKGISGRDPLTPEEKFQEMVKDMVFGVKWAILKMKFETLPENEPVEEAFMTGPWSEQQDNQYAYIEEPNAFTYKPAEEHDPIGSTFKSIETRLRDIEDEKLWEIFKMAEKRIKWPRSTAELRVWRGAEVELRESIQDCGYPEFLKNVNRHGSYEHDSELTEDEIKLLNAQGQPPVKVKPPRTPRNYRKKTKKDAVTRAAGAKAAKARKHPFIKFFLKNPQMNNAAEDEYINELLQKSPRKRYAPRRMPSVQVDNSDPWAAQEEYIQRIVERSSRNKKEAKSEAHILNDEVVEDNDLKDSPSKKISIRLTIKKPGDEQIQQQGNEEILDAPVKKSKSRKRKSPQKSARGKIKNGEGDEEMVATPVKTPKTPYKRKSRAKKPAQTPNETAIEDTPSKQLKIASMTIDGDVEQISVSVKAPKTPYKRKSRAKKPAATPTQADSIAPPETPNFSANTPFENATNDTPSQQLKLGSMTLEDQENEEMMDVPAKTPITPTKRKISAQIVATATATPKKRKSAVKMGERAVDESPTKKSKTTHTKENSQELDDFYNLIDPLLR</sequence>
<evidence type="ECO:0000313" key="2">
    <source>
        <dbReference type="EMBL" id="PMD26677.1"/>
    </source>
</evidence>
<protein>
    <submittedName>
        <fullName evidence="2">Uncharacterized protein</fullName>
    </submittedName>
</protein>
<keyword evidence="3" id="KW-1185">Reference proteome</keyword>
<feature type="compositionally biased region" description="Basic and acidic residues" evidence="1">
    <location>
        <begin position="699"/>
        <end position="709"/>
    </location>
</feature>
<dbReference type="AlphaFoldDB" id="A0A2J6QKB7"/>
<feature type="region of interest" description="Disordered" evidence="1">
    <location>
        <begin position="351"/>
        <end position="376"/>
    </location>
</feature>
<feature type="compositionally biased region" description="Basic residues" evidence="1">
    <location>
        <begin position="550"/>
        <end position="559"/>
    </location>
</feature>
<accession>A0A2J6QKB7</accession>